<keyword evidence="2" id="KW-0808">Transferase</keyword>
<dbReference type="SUPFAM" id="SSF54495">
    <property type="entry name" value="UBC-like"/>
    <property type="match status" value="1"/>
</dbReference>
<dbReference type="GO" id="GO:0005524">
    <property type="term" value="F:ATP binding"/>
    <property type="evidence" value="ECO:0007669"/>
    <property type="project" value="UniProtKB-UniRule"/>
</dbReference>
<evidence type="ECO:0000256" key="6">
    <source>
        <dbReference type="PROSITE-ProRule" id="PRU10133"/>
    </source>
</evidence>
<dbReference type="Gene3D" id="3.10.110.10">
    <property type="entry name" value="Ubiquitin Conjugating Enzyme"/>
    <property type="match status" value="1"/>
</dbReference>
<feature type="active site" description="Glycyl thioester intermediate" evidence="6">
    <location>
        <position position="85"/>
    </location>
</feature>
<comment type="similarity">
    <text evidence="7">Belongs to the ubiquitin-conjugating enzyme family.</text>
</comment>
<dbReference type="GO" id="GO:0061631">
    <property type="term" value="F:ubiquitin conjugating enzyme activity"/>
    <property type="evidence" value="ECO:0007669"/>
    <property type="project" value="UniProtKB-EC"/>
</dbReference>
<dbReference type="PANTHER" id="PTHR24067">
    <property type="entry name" value="UBIQUITIN-CONJUGATING ENZYME E2"/>
    <property type="match status" value="1"/>
</dbReference>
<keyword evidence="4 7" id="KW-0833">Ubl conjugation pathway</keyword>
<dbReference type="CDD" id="cd23804">
    <property type="entry name" value="UBCc_UBE2S"/>
    <property type="match status" value="1"/>
</dbReference>
<dbReference type="EMBL" id="HBGF01024812">
    <property type="protein sequence ID" value="CAD9119236.1"/>
    <property type="molecule type" value="Transcribed_RNA"/>
</dbReference>
<evidence type="ECO:0000256" key="2">
    <source>
        <dbReference type="ARBA" id="ARBA00022679"/>
    </source>
</evidence>
<keyword evidence="3 7" id="KW-0547">Nucleotide-binding</keyword>
<dbReference type="PROSITE" id="PS50127">
    <property type="entry name" value="UBC_2"/>
    <property type="match status" value="1"/>
</dbReference>
<dbReference type="Pfam" id="PF00179">
    <property type="entry name" value="UQ_con"/>
    <property type="match status" value="1"/>
</dbReference>
<proteinExistence type="inferred from homology"/>
<evidence type="ECO:0000256" key="1">
    <source>
        <dbReference type="ARBA" id="ARBA00012486"/>
    </source>
</evidence>
<gene>
    <name evidence="9" type="ORF">NDES1114_LOCUS16439</name>
</gene>
<evidence type="ECO:0000256" key="3">
    <source>
        <dbReference type="ARBA" id="ARBA00022741"/>
    </source>
</evidence>
<feature type="domain" description="UBC core" evidence="8">
    <location>
        <begin position="2"/>
        <end position="147"/>
    </location>
</feature>
<evidence type="ECO:0000256" key="4">
    <source>
        <dbReference type="ARBA" id="ARBA00022786"/>
    </source>
</evidence>
<dbReference type="PROSITE" id="PS00183">
    <property type="entry name" value="UBC_1"/>
    <property type="match status" value="1"/>
</dbReference>
<dbReference type="SMART" id="SM00212">
    <property type="entry name" value="UBCc"/>
    <property type="match status" value="1"/>
</dbReference>
<evidence type="ECO:0000313" key="9">
    <source>
        <dbReference type="EMBL" id="CAD9119236.1"/>
    </source>
</evidence>
<dbReference type="FunFam" id="3.10.110.10:FF:000031">
    <property type="entry name" value="Ubiquitin-conjugating enzyme E2 22"/>
    <property type="match status" value="1"/>
</dbReference>
<evidence type="ECO:0000256" key="7">
    <source>
        <dbReference type="RuleBase" id="RU362109"/>
    </source>
</evidence>
<keyword evidence="5 7" id="KW-0067">ATP-binding</keyword>
<organism evidence="9">
    <name type="scientific">Neobodo designis</name>
    <name type="common">Flagellated protozoan</name>
    <name type="synonym">Bodo designis</name>
    <dbReference type="NCBI Taxonomy" id="312471"/>
    <lineage>
        <taxon>Eukaryota</taxon>
        <taxon>Discoba</taxon>
        <taxon>Euglenozoa</taxon>
        <taxon>Kinetoplastea</taxon>
        <taxon>Metakinetoplastina</taxon>
        <taxon>Neobodonida</taxon>
        <taxon>Neobodo</taxon>
    </lineage>
</organism>
<dbReference type="InterPro" id="IPR000608">
    <property type="entry name" value="UBC"/>
</dbReference>
<evidence type="ECO:0000259" key="8">
    <source>
        <dbReference type="PROSITE" id="PS50127"/>
    </source>
</evidence>
<dbReference type="InterPro" id="IPR050113">
    <property type="entry name" value="Ub_conjugating_enzyme"/>
</dbReference>
<name>A0A7S1Q646_NEODS</name>
<dbReference type="InterPro" id="IPR016135">
    <property type="entry name" value="UBQ-conjugating_enzyme/RWD"/>
</dbReference>
<dbReference type="EC" id="2.3.2.23" evidence="1"/>
<sequence length="175" mass="19302">MAAARAIMRQVQEIITNPVEGVNLKPTEDLAEIEADVRGPEGTPFAGGNFQVSLILGEDYPAAPPKGYFRTKIFHPNVSEKGEICVNTLKKDWSPELGLRHVLTVIRCLLIEPNPESALNEEAGRLLLEDYDAFAKRAKMMTGVHAAPLRQAESTNTVPGDKKAVDKRRAMLKRL</sequence>
<protein>
    <recommendedName>
        <fullName evidence="1">E2 ubiquitin-conjugating enzyme</fullName>
        <ecNumber evidence="1">2.3.2.23</ecNumber>
    </recommendedName>
</protein>
<dbReference type="AlphaFoldDB" id="A0A7S1Q646"/>
<accession>A0A7S1Q646</accession>
<evidence type="ECO:0000256" key="5">
    <source>
        <dbReference type="ARBA" id="ARBA00022840"/>
    </source>
</evidence>
<reference evidence="9" key="1">
    <citation type="submission" date="2021-01" db="EMBL/GenBank/DDBJ databases">
        <authorList>
            <person name="Corre E."/>
            <person name="Pelletier E."/>
            <person name="Niang G."/>
            <person name="Scheremetjew M."/>
            <person name="Finn R."/>
            <person name="Kale V."/>
            <person name="Holt S."/>
            <person name="Cochrane G."/>
            <person name="Meng A."/>
            <person name="Brown T."/>
            <person name="Cohen L."/>
        </authorList>
    </citation>
    <scope>NUCLEOTIDE SEQUENCE</scope>
    <source>
        <strain evidence="9">CCAP 1951/1</strain>
    </source>
</reference>
<dbReference type="InterPro" id="IPR023313">
    <property type="entry name" value="UBQ-conjugating_AS"/>
</dbReference>